<evidence type="ECO:0000259" key="1">
    <source>
        <dbReference type="SMART" id="SM01025"/>
    </source>
</evidence>
<evidence type="ECO:0000313" key="2">
    <source>
        <dbReference type="EMBL" id="CAF0892044.1"/>
    </source>
</evidence>
<name>A0A813YZ03_9BILA</name>
<gene>
    <name evidence="2" type="ORF">OXX778_LOCUS10960</name>
</gene>
<dbReference type="EMBL" id="CAJNOC010001799">
    <property type="protein sequence ID" value="CAF0892044.1"/>
    <property type="molecule type" value="Genomic_DNA"/>
</dbReference>
<evidence type="ECO:0000313" key="3">
    <source>
        <dbReference type="Proteomes" id="UP000663879"/>
    </source>
</evidence>
<organism evidence="2 3">
    <name type="scientific">Brachionus calyciflorus</name>
    <dbReference type="NCBI Taxonomy" id="104777"/>
    <lineage>
        <taxon>Eukaryota</taxon>
        <taxon>Metazoa</taxon>
        <taxon>Spiralia</taxon>
        <taxon>Gnathifera</taxon>
        <taxon>Rotifera</taxon>
        <taxon>Eurotatoria</taxon>
        <taxon>Monogononta</taxon>
        <taxon>Pseudotrocha</taxon>
        <taxon>Ploima</taxon>
        <taxon>Brachionidae</taxon>
        <taxon>Brachionus</taxon>
    </lineage>
</organism>
<sequence length="411" mass="47828">MYDINSKIQVLDRTNVWRNGTIVEKNTNYFTIKFDILGSKDTDFTADMIRPRIEERIIHKSSLSIKLSELANLIVDDTIIYKIGDELKKGTVLSNDPFLGKIRLEENQMDINYEQICSTSKSLDFNLRSSTIIVEPPAKKPKRVEQITLNNINGRGSFIPDDENEIDENRRKNNSADMEKFMNIVKDGFKSLNQTLITMASGIANLNKSIDKIYQQQLNQQLAFQQQSLQLIQYQQEIRQFLTSERASQRSSDKTNDYSHLQDLNLSNYETISVNSQDDDDIAEFEPPEDFITDGNLTEILKNDDDENEEEYCSKSQILDLVNKCRYSHLFAAHLMEKIFRPEEFEGCNVYGKGEKNSQKKALDPKRVRYIQRVTNQIYHKKIPRNPKLWSKCVIQMNRRIRQLNRVNGKS</sequence>
<protein>
    <recommendedName>
        <fullName evidence="1">BEN domain-containing protein</fullName>
    </recommendedName>
</protein>
<dbReference type="Pfam" id="PF10523">
    <property type="entry name" value="BEN"/>
    <property type="match status" value="1"/>
</dbReference>
<accession>A0A813YZ03</accession>
<dbReference type="Proteomes" id="UP000663879">
    <property type="component" value="Unassembled WGS sequence"/>
</dbReference>
<reference evidence="2" key="1">
    <citation type="submission" date="2021-02" db="EMBL/GenBank/DDBJ databases">
        <authorList>
            <person name="Nowell W R."/>
        </authorList>
    </citation>
    <scope>NUCLEOTIDE SEQUENCE</scope>
    <source>
        <strain evidence="2">Ploen Becks lab</strain>
    </source>
</reference>
<feature type="domain" description="BEN" evidence="1">
    <location>
        <begin position="329"/>
        <end position="408"/>
    </location>
</feature>
<keyword evidence="3" id="KW-1185">Reference proteome</keyword>
<comment type="caution">
    <text evidence="2">The sequence shown here is derived from an EMBL/GenBank/DDBJ whole genome shotgun (WGS) entry which is preliminary data.</text>
</comment>
<dbReference type="SMART" id="SM01025">
    <property type="entry name" value="BEN"/>
    <property type="match status" value="1"/>
</dbReference>
<proteinExistence type="predicted"/>
<dbReference type="InterPro" id="IPR018379">
    <property type="entry name" value="BEN_domain"/>
</dbReference>
<dbReference type="AlphaFoldDB" id="A0A813YZ03"/>
<dbReference type="GO" id="GO:0003677">
    <property type="term" value="F:DNA binding"/>
    <property type="evidence" value="ECO:0007669"/>
    <property type="project" value="InterPro"/>
</dbReference>